<sequence length="130" mass="13782">MGLGAQPWARRVDAARRGEEHDAGGGAEGADRLADGDDQRQGLHDVGLRLVRRGDREAAPGGDDDRVDTPGEDGRQLLSAVAPHEPQRVPPAQRVRIGTPDHGDVPPPVHGPEGERAPQESGAYDGDPRE</sequence>
<dbReference type="EMBL" id="JPPY01000217">
    <property type="protein sequence ID" value="KND25825.1"/>
    <property type="molecule type" value="Genomic_DNA"/>
</dbReference>
<evidence type="ECO:0000256" key="1">
    <source>
        <dbReference type="SAM" id="MobiDB-lite"/>
    </source>
</evidence>
<organism evidence="2 3">
    <name type="scientific">Streptomyces acidiscabies</name>
    <dbReference type="NCBI Taxonomy" id="42234"/>
    <lineage>
        <taxon>Bacteria</taxon>
        <taxon>Bacillati</taxon>
        <taxon>Actinomycetota</taxon>
        <taxon>Actinomycetes</taxon>
        <taxon>Kitasatosporales</taxon>
        <taxon>Streptomycetaceae</taxon>
        <taxon>Streptomyces</taxon>
    </lineage>
</organism>
<evidence type="ECO:0000313" key="3">
    <source>
        <dbReference type="Proteomes" id="UP000037151"/>
    </source>
</evidence>
<comment type="caution">
    <text evidence="2">The sequence shown here is derived from an EMBL/GenBank/DDBJ whole genome shotgun (WGS) entry which is preliminary data.</text>
</comment>
<accession>A0A0L0JKC5</accession>
<protein>
    <submittedName>
        <fullName evidence="2">Uncharacterized protein</fullName>
    </submittedName>
</protein>
<reference evidence="3" key="1">
    <citation type="submission" date="2014-07" db="EMBL/GenBank/DDBJ databases">
        <title>Genome sequencing of plant-pathogenic Streptomyces species.</title>
        <authorList>
            <person name="Harrison J."/>
            <person name="Sapp M."/>
            <person name="Thwaites R."/>
            <person name="Studholme D.J."/>
        </authorList>
    </citation>
    <scope>NUCLEOTIDE SEQUENCE [LARGE SCALE GENOMIC DNA]</scope>
    <source>
        <strain evidence="3">NCPPB 4445</strain>
    </source>
</reference>
<dbReference type="Proteomes" id="UP000037151">
    <property type="component" value="Unassembled WGS sequence"/>
</dbReference>
<dbReference type="AlphaFoldDB" id="A0A0L0JKC5"/>
<evidence type="ECO:0000313" key="2">
    <source>
        <dbReference type="EMBL" id="KND25825.1"/>
    </source>
</evidence>
<feature type="region of interest" description="Disordered" evidence="1">
    <location>
        <begin position="1"/>
        <end position="130"/>
    </location>
</feature>
<gene>
    <name evidence="2" type="ORF">IQ63_39620</name>
</gene>
<name>A0A0L0JKC5_9ACTN</name>
<feature type="compositionally biased region" description="Basic and acidic residues" evidence="1">
    <location>
        <begin position="10"/>
        <end position="75"/>
    </location>
</feature>
<proteinExistence type="predicted"/>